<sequence>MASFAERMLKLAADDKATKKAKNMGRAGVVLNQSKPAPGNSSSLGGRVSSSQIGAQVSPSVIKESNPKRQREDAPMIDLVEPEKP</sequence>
<dbReference type="Proteomes" id="UP000265520">
    <property type="component" value="Unassembled WGS sequence"/>
</dbReference>
<accession>A0A392RQM7</accession>
<dbReference type="AlphaFoldDB" id="A0A392RQM7"/>
<evidence type="ECO:0000313" key="2">
    <source>
        <dbReference type="EMBL" id="MCI38923.1"/>
    </source>
</evidence>
<protein>
    <submittedName>
        <fullName evidence="2">Uncharacterized protein</fullName>
    </submittedName>
</protein>
<comment type="caution">
    <text evidence="2">The sequence shown here is derived from an EMBL/GenBank/DDBJ whole genome shotgun (WGS) entry which is preliminary data.</text>
</comment>
<organism evidence="2 3">
    <name type="scientific">Trifolium medium</name>
    <dbReference type="NCBI Taxonomy" id="97028"/>
    <lineage>
        <taxon>Eukaryota</taxon>
        <taxon>Viridiplantae</taxon>
        <taxon>Streptophyta</taxon>
        <taxon>Embryophyta</taxon>
        <taxon>Tracheophyta</taxon>
        <taxon>Spermatophyta</taxon>
        <taxon>Magnoliopsida</taxon>
        <taxon>eudicotyledons</taxon>
        <taxon>Gunneridae</taxon>
        <taxon>Pentapetalae</taxon>
        <taxon>rosids</taxon>
        <taxon>fabids</taxon>
        <taxon>Fabales</taxon>
        <taxon>Fabaceae</taxon>
        <taxon>Papilionoideae</taxon>
        <taxon>50 kb inversion clade</taxon>
        <taxon>NPAAA clade</taxon>
        <taxon>Hologalegina</taxon>
        <taxon>IRL clade</taxon>
        <taxon>Trifolieae</taxon>
        <taxon>Trifolium</taxon>
    </lineage>
</organism>
<dbReference type="EMBL" id="LXQA010261496">
    <property type="protein sequence ID" value="MCI38923.1"/>
    <property type="molecule type" value="Genomic_DNA"/>
</dbReference>
<feature type="region of interest" description="Disordered" evidence="1">
    <location>
        <begin position="16"/>
        <end position="85"/>
    </location>
</feature>
<keyword evidence="3" id="KW-1185">Reference proteome</keyword>
<feature type="compositionally biased region" description="Basic and acidic residues" evidence="1">
    <location>
        <begin position="65"/>
        <end position="74"/>
    </location>
</feature>
<evidence type="ECO:0000256" key="1">
    <source>
        <dbReference type="SAM" id="MobiDB-lite"/>
    </source>
</evidence>
<name>A0A392RQM7_9FABA</name>
<reference evidence="2 3" key="1">
    <citation type="journal article" date="2018" name="Front. Plant Sci.">
        <title>Red Clover (Trifolium pratense) and Zigzag Clover (T. medium) - A Picture of Genomic Similarities and Differences.</title>
        <authorList>
            <person name="Dluhosova J."/>
            <person name="Istvanek J."/>
            <person name="Nedelnik J."/>
            <person name="Repkova J."/>
        </authorList>
    </citation>
    <scope>NUCLEOTIDE SEQUENCE [LARGE SCALE GENOMIC DNA]</scope>
    <source>
        <strain evidence="3">cv. 10/8</strain>
        <tissue evidence="2">Leaf</tissue>
    </source>
</reference>
<feature type="compositionally biased region" description="Low complexity" evidence="1">
    <location>
        <begin position="39"/>
        <end position="51"/>
    </location>
</feature>
<evidence type="ECO:0000313" key="3">
    <source>
        <dbReference type="Proteomes" id="UP000265520"/>
    </source>
</evidence>
<proteinExistence type="predicted"/>
<feature type="non-terminal residue" evidence="2">
    <location>
        <position position="85"/>
    </location>
</feature>